<dbReference type="Gene3D" id="3.40.50.1820">
    <property type="entry name" value="alpha/beta hydrolase"/>
    <property type="match status" value="1"/>
</dbReference>
<dbReference type="InterPro" id="IPR052897">
    <property type="entry name" value="Sec-Metab_Biosynth_Hydrolase"/>
</dbReference>
<comment type="caution">
    <text evidence="2">The sequence shown here is derived from an EMBL/GenBank/DDBJ whole genome shotgun (WGS) entry which is preliminary data.</text>
</comment>
<keyword evidence="3" id="KW-1185">Reference proteome</keyword>
<reference evidence="2 3" key="1">
    <citation type="submission" date="2020-05" db="EMBL/GenBank/DDBJ databases">
        <title>Identification and distribution of gene clusters putatively required for synthesis of sphingolipid metabolism inhibitors in phylogenetically diverse species of the filamentous fungus Fusarium.</title>
        <authorList>
            <person name="Kim H.-S."/>
            <person name="Busman M."/>
            <person name="Brown D.W."/>
            <person name="Divon H."/>
            <person name="Uhlig S."/>
            <person name="Proctor R.H."/>
        </authorList>
    </citation>
    <scope>NUCLEOTIDE SEQUENCE [LARGE SCALE GENOMIC DNA]</scope>
    <source>
        <strain evidence="2 3">NRRL 20693</strain>
    </source>
</reference>
<dbReference type="EMBL" id="JAAGWQ010000013">
    <property type="protein sequence ID" value="KAF5679243.1"/>
    <property type="molecule type" value="Genomic_DNA"/>
</dbReference>
<protein>
    <recommendedName>
        <fullName evidence="1">AB hydrolase-1 domain-containing protein</fullName>
    </recommendedName>
</protein>
<name>A0A8H5U1A0_FUSHE</name>
<dbReference type="SUPFAM" id="SSF53474">
    <property type="entry name" value="alpha/beta-Hydrolases"/>
    <property type="match status" value="1"/>
</dbReference>
<dbReference type="InterPro" id="IPR029058">
    <property type="entry name" value="AB_hydrolase_fold"/>
</dbReference>
<evidence type="ECO:0000259" key="1">
    <source>
        <dbReference type="Pfam" id="PF12697"/>
    </source>
</evidence>
<sequence length="254" mass="27879">MNQRPVLLFVTGAWHPPKCYEGLKIALVNLGYECVIPELPTVGPKSHGTTWEADAVKIVETAEQFFVQDREVVLIAHSYGGIPATAATKGQGIQERSVAGLKGGFKSIIFLAAFAIPVRGWDLITTFGGSYPEWLETGENYTKNKLTRMMPEQAQDIVYSGCTREATDKALQHTQPHSQDAFETGLNFIAADIVIPKTFIICEKDQLLSLSLQEQLVQSTPGMKEARLAMGHSPFLENTDKTANLIAEIVEGQD</sequence>
<proteinExistence type="predicted"/>
<dbReference type="AlphaFoldDB" id="A0A8H5U1A0"/>
<evidence type="ECO:0000313" key="2">
    <source>
        <dbReference type="EMBL" id="KAF5679243.1"/>
    </source>
</evidence>
<gene>
    <name evidence="2" type="ORF">FHETE_984</name>
</gene>
<accession>A0A8H5U1A0</accession>
<evidence type="ECO:0000313" key="3">
    <source>
        <dbReference type="Proteomes" id="UP000567885"/>
    </source>
</evidence>
<organism evidence="2 3">
    <name type="scientific">Fusarium heterosporum</name>
    <dbReference type="NCBI Taxonomy" id="42747"/>
    <lineage>
        <taxon>Eukaryota</taxon>
        <taxon>Fungi</taxon>
        <taxon>Dikarya</taxon>
        <taxon>Ascomycota</taxon>
        <taxon>Pezizomycotina</taxon>
        <taxon>Sordariomycetes</taxon>
        <taxon>Hypocreomycetidae</taxon>
        <taxon>Hypocreales</taxon>
        <taxon>Nectriaceae</taxon>
        <taxon>Fusarium</taxon>
        <taxon>Fusarium heterosporum species complex</taxon>
    </lineage>
</organism>
<dbReference type="Pfam" id="PF12697">
    <property type="entry name" value="Abhydrolase_6"/>
    <property type="match status" value="1"/>
</dbReference>
<dbReference type="PANTHER" id="PTHR37017:SF13">
    <property type="entry name" value="AB HYDROLASE-1 DOMAIN-CONTAINING PROTEIN"/>
    <property type="match status" value="1"/>
</dbReference>
<dbReference type="InterPro" id="IPR000073">
    <property type="entry name" value="AB_hydrolase_1"/>
</dbReference>
<dbReference type="PANTHER" id="PTHR37017">
    <property type="entry name" value="AB HYDROLASE-1 DOMAIN-CONTAINING PROTEIN-RELATED"/>
    <property type="match status" value="1"/>
</dbReference>
<feature type="domain" description="AB hydrolase-1" evidence="1">
    <location>
        <begin position="7"/>
        <end position="244"/>
    </location>
</feature>
<dbReference type="Proteomes" id="UP000567885">
    <property type="component" value="Unassembled WGS sequence"/>
</dbReference>
<dbReference type="OrthoDB" id="1263307at2759"/>